<protein>
    <recommendedName>
        <fullName evidence="3">Transposase (putative) gypsy type domain-containing protein</fullName>
    </recommendedName>
</protein>
<accession>A0AAD8TQV2</accession>
<dbReference type="EMBL" id="JAUUTY010000002">
    <property type="protein sequence ID" value="KAK1687115.1"/>
    <property type="molecule type" value="Genomic_DNA"/>
</dbReference>
<dbReference type="Proteomes" id="UP001231189">
    <property type="component" value="Unassembled WGS sequence"/>
</dbReference>
<reference evidence="4" key="1">
    <citation type="submission" date="2023-07" db="EMBL/GenBank/DDBJ databases">
        <title>A chromosome-level genome assembly of Lolium multiflorum.</title>
        <authorList>
            <person name="Chen Y."/>
            <person name="Copetti D."/>
            <person name="Kolliker R."/>
            <person name="Studer B."/>
        </authorList>
    </citation>
    <scope>NUCLEOTIDE SEQUENCE</scope>
    <source>
        <strain evidence="4">02402/16</strain>
        <tissue evidence="4">Leaf</tissue>
    </source>
</reference>
<evidence type="ECO:0000256" key="2">
    <source>
        <dbReference type="SAM" id="MobiDB-lite"/>
    </source>
</evidence>
<dbReference type="PANTHER" id="PTHR33026:SF7">
    <property type="entry name" value="OS03G0100275 PROTEIN"/>
    <property type="match status" value="1"/>
</dbReference>
<feature type="compositionally biased region" description="Pro residues" evidence="2">
    <location>
        <begin position="295"/>
        <end position="308"/>
    </location>
</feature>
<organism evidence="4 5">
    <name type="scientific">Lolium multiflorum</name>
    <name type="common">Italian ryegrass</name>
    <name type="synonym">Lolium perenne subsp. multiflorum</name>
    <dbReference type="NCBI Taxonomy" id="4521"/>
    <lineage>
        <taxon>Eukaryota</taxon>
        <taxon>Viridiplantae</taxon>
        <taxon>Streptophyta</taxon>
        <taxon>Embryophyta</taxon>
        <taxon>Tracheophyta</taxon>
        <taxon>Spermatophyta</taxon>
        <taxon>Magnoliopsida</taxon>
        <taxon>Liliopsida</taxon>
        <taxon>Poales</taxon>
        <taxon>Poaceae</taxon>
        <taxon>BOP clade</taxon>
        <taxon>Pooideae</taxon>
        <taxon>Poodae</taxon>
        <taxon>Poeae</taxon>
        <taxon>Poeae Chloroplast Group 2 (Poeae type)</taxon>
        <taxon>Loliodinae</taxon>
        <taxon>Loliinae</taxon>
        <taxon>Lolium</taxon>
    </lineage>
</organism>
<dbReference type="PANTHER" id="PTHR33026">
    <property type="entry name" value="OS06G0360600 PROTEIN"/>
    <property type="match status" value="1"/>
</dbReference>
<name>A0AAD8TQV2_LOLMU</name>
<proteinExistence type="predicted"/>
<evidence type="ECO:0000313" key="5">
    <source>
        <dbReference type="Proteomes" id="UP001231189"/>
    </source>
</evidence>
<feature type="coiled-coil region" evidence="1">
    <location>
        <begin position="389"/>
        <end position="416"/>
    </location>
</feature>
<feature type="compositionally biased region" description="Low complexity" evidence="2">
    <location>
        <begin position="7"/>
        <end position="17"/>
    </location>
</feature>
<evidence type="ECO:0000256" key="1">
    <source>
        <dbReference type="SAM" id="Coils"/>
    </source>
</evidence>
<dbReference type="InterPro" id="IPR007321">
    <property type="entry name" value="Transposase_28"/>
</dbReference>
<keyword evidence="1" id="KW-0175">Coiled coil</keyword>
<comment type="caution">
    <text evidence="4">The sequence shown here is derived from an EMBL/GenBank/DDBJ whole genome shotgun (WGS) entry which is preliminary data.</text>
</comment>
<feature type="region of interest" description="Disordered" evidence="2">
    <location>
        <begin position="325"/>
        <end position="362"/>
    </location>
</feature>
<gene>
    <name evidence="4" type="ORF">QYE76_047963</name>
</gene>
<evidence type="ECO:0000259" key="3">
    <source>
        <dbReference type="Pfam" id="PF04195"/>
    </source>
</evidence>
<feature type="region of interest" description="Disordered" evidence="2">
    <location>
        <begin position="275"/>
        <end position="312"/>
    </location>
</feature>
<sequence>MGKKRTTASSSAAASAAKAKESTASRKAGAAANLYWAASTVSKRDENKLRPLGLISSVESDFVHPGSASRPKPLKGFILWQLTSNSILHLSIFITVCEAFLGINPHWGLWRKIFYVKRHSGGEGPHVVGGVGFIVRKEVNYFNFPMRESVQGWRQKWFYLRDRPASGHRSNLPPFKDVLEHRVQPVMSPSHPLWKCTGPDDQTRINEADFMESELRDEVRRLTCFSQKDIIATTSAHPPFGLNRLPSKRCFSDEVPEDDALLASRRRRRINEDLMETAESSPSGCNDDDANVSPSPAPSPEASAPPAPKRSSGFLAEEEDLMSLSFGEDEDAPPLKKTKMNSDNPQPMKESTPLSAEDEPAAPLPPRKVVAKVEASLVAPLASASIPPSSNDHEELRKLKRKMKEEQESKLKAYAEADKKEGALRKSIESLLSTADMPVDRTNKLRVDSMSDALSFAVESNEQIQELLKKGKGTLSKLFSLMFPRLDQNKTIGELANTFFVDSRSAIEVLKRRSRLYGVVLSFQLLMGHGLESELEQLSKAFQQTQMVLLSILSLLMNQHNYAQVVSSS</sequence>
<dbReference type="Pfam" id="PF04195">
    <property type="entry name" value="Transposase_28"/>
    <property type="match status" value="1"/>
</dbReference>
<dbReference type="AlphaFoldDB" id="A0AAD8TQV2"/>
<feature type="domain" description="Transposase (putative) gypsy type" evidence="3">
    <location>
        <begin position="79"/>
        <end position="117"/>
    </location>
</feature>
<keyword evidence="5" id="KW-1185">Reference proteome</keyword>
<feature type="region of interest" description="Disordered" evidence="2">
    <location>
        <begin position="1"/>
        <end position="30"/>
    </location>
</feature>
<evidence type="ECO:0000313" key="4">
    <source>
        <dbReference type="EMBL" id="KAK1687115.1"/>
    </source>
</evidence>